<name>A0ABY1UGW5_PSESX</name>
<reference evidence="1 2" key="1">
    <citation type="submission" date="2017-11" db="EMBL/GenBank/DDBJ databases">
        <authorList>
            <person name="Blom J."/>
        </authorList>
    </citation>
    <scope>NUCLEOTIDE SEQUENCE [LARGE SCALE GENOMIC DNA]</scope>
    <source>
        <strain evidence="1 2">CFBP3846</strain>
        <plasmid evidence="2">pp3</plasmid>
    </source>
</reference>
<proteinExistence type="predicted"/>
<geneLocation type="plasmid" evidence="2">
    <name>pp3</name>
</geneLocation>
<evidence type="ECO:0000313" key="2">
    <source>
        <dbReference type="Proteomes" id="UP000239665"/>
    </source>
</evidence>
<accession>A0ABY1UGW5</accession>
<dbReference type="EMBL" id="LT963405">
    <property type="protein sequence ID" value="SOS30824.1"/>
    <property type="molecule type" value="Genomic_DNA"/>
</dbReference>
<sequence length="77" mass="9130">MAHFGIPKRAELISYGSVDLKATLMSRARKNYSFEPYLTPRAWFRLFLFPLRIIGRCTLRKQTFELVKISRNHQKTI</sequence>
<organism evidence="1 2">
    <name type="scientific">Pseudomonas syringae pv. avii</name>
    <dbReference type="NCBI Taxonomy" id="663959"/>
    <lineage>
        <taxon>Bacteria</taxon>
        <taxon>Pseudomonadati</taxon>
        <taxon>Pseudomonadota</taxon>
        <taxon>Gammaproteobacteria</taxon>
        <taxon>Pseudomonadales</taxon>
        <taxon>Pseudomonadaceae</taxon>
        <taxon>Pseudomonas</taxon>
        <taxon>Pseudomonas syringae</taxon>
    </lineage>
</organism>
<keyword evidence="1" id="KW-0614">Plasmid</keyword>
<keyword evidence="2" id="KW-1185">Reference proteome</keyword>
<protein>
    <submittedName>
        <fullName evidence="1">Uncharacterized protein</fullName>
    </submittedName>
</protein>
<dbReference type="Proteomes" id="UP000239665">
    <property type="component" value="Plasmid PP3"/>
</dbReference>
<evidence type="ECO:0000313" key="1">
    <source>
        <dbReference type="EMBL" id="SOS30824.1"/>
    </source>
</evidence>
<gene>
    <name evidence="1" type="ORF">CFBP3846_P300109</name>
</gene>